<dbReference type="NCBIfam" id="NF001389">
    <property type="entry name" value="PRK00281.1-2"/>
    <property type="match status" value="1"/>
</dbReference>
<comment type="function">
    <text evidence="14">Catalyzes the dephosphorylation of undecaprenyl diphosphate (UPP). Confers resistance to bacitracin.</text>
</comment>
<keyword evidence="14" id="KW-0961">Cell wall biogenesis/degradation</keyword>
<reference evidence="15" key="1">
    <citation type="journal article" date="2014" name="Int. J. Syst. Evol. Microbiol.">
        <title>Complete genome sequence of Corynebacterium casei LMG S-19264T (=DSM 44701T), isolated from a smear-ripened cheese.</title>
        <authorList>
            <consortium name="US DOE Joint Genome Institute (JGI-PGF)"/>
            <person name="Walter F."/>
            <person name="Albersmeier A."/>
            <person name="Kalinowski J."/>
            <person name="Ruckert C."/>
        </authorList>
    </citation>
    <scope>NUCLEOTIDE SEQUENCE</scope>
    <source>
        <strain evidence="15">KCTC 32501</strain>
    </source>
</reference>
<evidence type="ECO:0000256" key="3">
    <source>
        <dbReference type="ARBA" id="ARBA00012374"/>
    </source>
</evidence>
<feature type="transmembrane region" description="Helical" evidence="14">
    <location>
        <begin position="118"/>
        <end position="139"/>
    </location>
</feature>
<dbReference type="NCBIfam" id="TIGR00753">
    <property type="entry name" value="undec_PP_bacA"/>
    <property type="match status" value="1"/>
</dbReference>
<evidence type="ECO:0000256" key="6">
    <source>
        <dbReference type="ARBA" id="ARBA00022692"/>
    </source>
</evidence>
<dbReference type="HAMAP" id="MF_01006">
    <property type="entry name" value="Undec_diphosphatase"/>
    <property type="match status" value="1"/>
</dbReference>
<dbReference type="RefSeq" id="WP_189492148.1">
    <property type="nucleotide sequence ID" value="NZ_BMZG01000004.1"/>
</dbReference>
<dbReference type="AlphaFoldDB" id="A0A8J3G0H3"/>
<evidence type="ECO:0000256" key="10">
    <source>
        <dbReference type="ARBA" id="ARBA00023251"/>
    </source>
</evidence>
<feature type="transmembrane region" description="Helical" evidence="14">
    <location>
        <begin position="93"/>
        <end position="112"/>
    </location>
</feature>
<dbReference type="GO" id="GO:0005886">
    <property type="term" value="C:plasma membrane"/>
    <property type="evidence" value="ECO:0007669"/>
    <property type="project" value="UniProtKB-SubCell"/>
</dbReference>
<keyword evidence="8 14" id="KW-1133">Transmembrane helix</keyword>
<evidence type="ECO:0000256" key="12">
    <source>
        <dbReference type="ARBA" id="ARBA00032932"/>
    </source>
</evidence>
<comment type="subcellular location">
    <subcellularLocation>
        <location evidence="1 14">Cell membrane</location>
        <topology evidence="1 14">Multi-pass membrane protein</topology>
    </subcellularLocation>
</comment>
<evidence type="ECO:0000256" key="7">
    <source>
        <dbReference type="ARBA" id="ARBA00022801"/>
    </source>
</evidence>
<dbReference type="GO" id="GO:0046677">
    <property type="term" value="P:response to antibiotic"/>
    <property type="evidence" value="ECO:0007669"/>
    <property type="project" value="UniProtKB-UniRule"/>
</dbReference>
<dbReference type="Pfam" id="PF02673">
    <property type="entry name" value="BacA"/>
    <property type="match status" value="1"/>
</dbReference>
<comment type="miscellaneous">
    <text evidence="14">Bacitracin is thought to be involved in the inhibition of peptidoglycan synthesis by sequestering undecaprenyl diphosphate, thereby reducing the pool of lipid carrier available.</text>
</comment>
<feature type="transmembrane region" description="Helical" evidence="14">
    <location>
        <begin position="197"/>
        <end position="218"/>
    </location>
</feature>
<feature type="transmembrane region" description="Helical" evidence="14">
    <location>
        <begin position="230"/>
        <end position="251"/>
    </location>
</feature>
<dbReference type="EMBL" id="BMZG01000004">
    <property type="protein sequence ID" value="GHA70179.1"/>
    <property type="molecule type" value="Genomic_DNA"/>
</dbReference>
<keyword evidence="6 14" id="KW-0812">Transmembrane</keyword>
<accession>A0A8J3G0H3</accession>
<evidence type="ECO:0000256" key="11">
    <source>
        <dbReference type="ARBA" id="ARBA00032707"/>
    </source>
</evidence>
<keyword evidence="7 14" id="KW-0378">Hydrolase</keyword>
<dbReference type="GO" id="GO:0008360">
    <property type="term" value="P:regulation of cell shape"/>
    <property type="evidence" value="ECO:0007669"/>
    <property type="project" value="UniProtKB-KW"/>
</dbReference>
<evidence type="ECO:0000256" key="9">
    <source>
        <dbReference type="ARBA" id="ARBA00023136"/>
    </source>
</evidence>
<evidence type="ECO:0000256" key="14">
    <source>
        <dbReference type="HAMAP-Rule" id="MF_01006"/>
    </source>
</evidence>
<evidence type="ECO:0000256" key="4">
    <source>
        <dbReference type="ARBA" id="ARBA00021581"/>
    </source>
</evidence>
<dbReference type="GO" id="GO:0009252">
    <property type="term" value="P:peptidoglycan biosynthetic process"/>
    <property type="evidence" value="ECO:0007669"/>
    <property type="project" value="UniProtKB-KW"/>
</dbReference>
<sequence length="281" mass="30566">MDFILMLKAAFLGIVEGLTEFLPISSTGHLILAQAGFDGLFPATATQPSHEFWSGFEVAIQFGAIIAVMWEFRSRIGGVLTGMAKREAISWRFAVNVVIATIPAVVLALAFGDVIKEYLFNPVAVAIALIVGGFIIIAAERRQAAIAPTVTDMDDLSYIDALKVGLAQTLAVVFPGTSRSGATIIGGMFFGLSRQTATNFSFFLAIPILFGAFVKGLYDMRELLNAQAWVLFAIGFVFSLVSAFICVRWLLKFVSNNNFIGFAWYRIIFGVLILVLAQWLG</sequence>
<organism evidence="15 16">
    <name type="scientific">Formosimonas limnophila</name>
    <dbReference type="NCBI Taxonomy" id="1384487"/>
    <lineage>
        <taxon>Bacteria</taxon>
        <taxon>Pseudomonadati</taxon>
        <taxon>Pseudomonadota</taxon>
        <taxon>Betaproteobacteria</taxon>
        <taxon>Burkholderiales</taxon>
        <taxon>Burkholderiaceae</taxon>
        <taxon>Formosimonas</taxon>
    </lineage>
</organism>
<reference evidence="15" key="2">
    <citation type="submission" date="2020-09" db="EMBL/GenBank/DDBJ databases">
        <authorList>
            <person name="Sun Q."/>
            <person name="Kim S."/>
        </authorList>
    </citation>
    <scope>NUCLEOTIDE SEQUENCE</scope>
    <source>
        <strain evidence="15">KCTC 32501</strain>
    </source>
</reference>
<evidence type="ECO:0000256" key="1">
    <source>
        <dbReference type="ARBA" id="ARBA00004651"/>
    </source>
</evidence>
<dbReference type="EC" id="3.6.1.27" evidence="3 14"/>
<evidence type="ECO:0000256" key="5">
    <source>
        <dbReference type="ARBA" id="ARBA00022475"/>
    </source>
</evidence>
<proteinExistence type="inferred from homology"/>
<keyword evidence="10 14" id="KW-0046">Antibiotic resistance</keyword>
<keyword evidence="5 14" id="KW-1003">Cell membrane</keyword>
<name>A0A8J3G0H3_9BURK</name>
<dbReference type="PANTHER" id="PTHR30622:SF3">
    <property type="entry name" value="UNDECAPRENYL-DIPHOSPHATASE"/>
    <property type="match status" value="1"/>
</dbReference>
<protein>
    <recommendedName>
        <fullName evidence="4 14">Undecaprenyl-diphosphatase</fullName>
        <ecNumber evidence="3 14">3.6.1.27</ecNumber>
    </recommendedName>
    <alternativeName>
        <fullName evidence="12 14">Bacitracin resistance protein</fullName>
    </alternativeName>
    <alternativeName>
        <fullName evidence="11 14">Undecaprenyl pyrophosphate phosphatase</fullName>
    </alternativeName>
</protein>
<comment type="caution">
    <text evidence="15">The sequence shown here is derived from an EMBL/GenBank/DDBJ whole genome shotgun (WGS) entry which is preliminary data.</text>
</comment>
<evidence type="ECO:0000256" key="13">
    <source>
        <dbReference type="ARBA" id="ARBA00047594"/>
    </source>
</evidence>
<comment type="similarity">
    <text evidence="2 14">Belongs to the UppP family.</text>
</comment>
<dbReference type="GO" id="GO:0071555">
    <property type="term" value="P:cell wall organization"/>
    <property type="evidence" value="ECO:0007669"/>
    <property type="project" value="UniProtKB-KW"/>
</dbReference>
<gene>
    <name evidence="15" type="primary">uppP2</name>
    <name evidence="14" type="synonym">uppP</name>
    <name evidence="15" type="ORF">GCM10009007_08580</name>
</gene>
<dbReference type="GO" id="GO:0050380">
    <property type="term" value="F:undecaprenyl-diphosphatase activity"/>
    <property type="evidence" value="ECO:0007669"/>
    <property type="project" value="UniProtKB-UniRule"/>
</dbReference>
<evidence type="ECO:0000313" key="16">
    <source>
        <dbReference type="Proteomes" id="UP000614287"/>
    </source>
</evidence>
<dbReference type="Proteomes" id="UP000614287">
    <property type="component" value="Unassembled WGS sequence"/>
</dbReference>
<evidence type="ECO:0000256" key="2">
    <source>
        <dbReference type="ARBA" id="ARBA00010621"/>
    </source>
</evidence>
<evidence type="ECO:0000313" key="15">
    <source>
        <dbReference type="EMBL" id="GHA70179.1"/>
    </source>
</evidence>
<keyword evidence="14" id="KW-0573">Peptidoglycan synthesis</keyword>
<dbReference type="InterPro" id="IPR003824">
    <property type="entry name" value="UppP"/>
</dbReference>
<evidence type="ECO:0000256" key="8">
    <source>
        <dbReference type="ARBA" id="ARBA00022989"/>
    </source>
</evidence>
<dbReference type="PANTHER" id="PTHR30622">
    <property type="entry name" value="UNDECAPRENYL-DIPHOSPHATASE"/>
    <property type="match status" value="1"/>
</dbReference>
<keyword evidence="14" id="KW-0133">Cell shape</keyword>
<keyword evidence="9 14" id="KW-0472">Membrane</keyword>
<feature type="transmembrane region" description="Helical" evidence="14">
    <location>
        <begin position="263"/>
        <end position="280"/>
    </location>
</feature>
<keyword evidence="16" id="KW-1185">Reference proteome</keyword>
<dbReference type="NCBIfam" id="NF001390">
    <property type="entry name" value="PRK00281.1-4"/>
    <property type="match status" value="1"/>
</dbReference>
<comment type="catalytic activity">
    <reaction evidence="13 14">
        <text>di-trans,octa-cis-undecaprenyl diphosphate + H2O = di-trans,octa-cis-undecaprenyl phosphate + phosphate + H(+)</text>
        <dbReference type="Rhea" id="RHEA:28094"/>
        <dbReference type="ChEBI" id="CHEBI:15377"/>
        <dbReference type="ChEBI" id="CHEBI:15378"/>
        <dbReference type="ChEBI" id="CHEBI:43474"/>
        <dbReference type="ChEBI" id="CHEBI:58405"/>
        <dbReference type="ChEBI" id="CHEBI:60392"/>
        <dbReference type="EC" id="3.6.1.27"/>
    </reaction>
</comment>